<organism evidence="1 2">
    <name type="scientific">Cichorium intybus</name>
    <name type="common">Chicory</name>
    <dbReference type="NCBI Taxonomy" id="13427"/>
    <lineage>
        <taxon>Eukaryota</taxon>
        <taxon>Viridiplantae</taxon>
        <taxon>Streptophyta</taxon>
        <taxon>Embryophyta</taxon>
        <taxon>Tracheophyta</taxon>
        <taxon>Spermatophyta</taxon>
        <taxon>Magnoliopsida</taxon>
        <taxon>eudicotyledons</taxon>
        <taxon>Gunneridae</taxon>
        <taxon>Pentapetalae</taxon>
        <taxon>asterids</taxon>
        <taxon>campanulids</taxon>
        <taxon>Asterales</taxon>
        <taxon>Asteraceae</taxon>
        <taxon>Cichorioideae</taxon>
        <taxon>Cichorieae</taxon>
        <taxon>Cichoriinae</taxon>
        <taxon>Cichorium</taxon>
    </lineage>
</organism>
<accession>A0ACB8ZMG3</accession>
<evidence type="ECO:0000313" key="1">
    <source>
        <dbReference type="EMBL" id="KAI3699187.1"/>
    </source>
</evidence>
<sequence>MARSYVASTSQSSARKTRKCNCGQQAKLWTSRTTKNPDRLFFCCPNSMDPSKKDCGYFKWVDDDSPTQWYDDSPTQWYKDKVDELHKENTELYKKNMELVMENMELQKKVMKLEAFNKKNLIDLFTVKVMLFGIVLVYIFIRLLVS</sequence>
<protein>
    <submittedName>
        <fullName evidence="1">Uncharacterized protein</fullName>
    </submittedName>
</protein>
<dbReference type="EMBL" id="CM042016">
    <property type="protein sequence ID" value="KAI3699187.1"/>
    <property type="molecule type" value="Genomic_DNA"/>
</dbReference>
<evidence type="ECO:0000313" key="2">
    <source>
        <dbReference type="Proteomes" id="UP001055811"/>
    </source>
</evidence>
<gene>
    <name evidence="1" type="ORF">L2E82_43288</name>
</gene>
<reference evidence="2" key="1">
    <citation type="journal article" date="2022" name="Mol. Ecol. Resour.">
        <title>The genomes of chicory, endive, great burdock and yacon provide insights into Asteraceae palaeo-polyploidization history and plant inulin production.</title>
        <authorList>
            <person name="Fan W."/>
            <person name="Wang S."/>
            <person name="Wang H."/>
            <person name="Wang A."/>
            <person name="Jiang F."/>
            <person name="Liu H."/>
            <person name="Zhao H."/>
            <person name="Xu D."/>
            <person name="Zhang Y."/>
        </authorList>
    </citation>
    <scope>NUCLEOTIDE SEQUENCE [LARGE SCALE GENOMIC DNA]</scope>
    <source>
        <strain evidence="2">cv. Punajuju</strain>
    </source>
</reference>
<comment type="caution">
    <text evidence="1">The sequence shown here is derived from an EMBL/GenBank/DDBJ whole genome shotgun (WGS) entry which is preliminary data.</text>
</comment>
<reference evidence="1 2" key="2">
    <citation type="journal article" date="2022" name="Mol. Ecol. Resour.">
        <title>The genomes of chicory, endive, great burdock and yacon provide insights into Asteraceae paleo-polyploidization history and plant inulin production.</title>
        <authorList>
            <person name="Fan W."/>
            <person name="Wang S."/>
            <person name="Wang H."/>
            <person name="Wang A."/>
            <person name="Jiang F."/>
            <person name="Liu H."/>
            <person name="Zhao H."/>
            <person name="Xu D."/>
            <person name="Zhang Y."/>
        </authorList>
    </citation>
    <scope>NUCLEOTIDE SEQUENCE [LARGE SCALE GENOMIC DNA]</scope>
    <source>
        <strain evidence="2">cv. Punajuju</strain>
        <tissue evidence="1">Leaves</tissue>
    </source>
</reference>
<dbReference type="Proteomes" id="UP001055811">
    <property type="component" value="Linkage Group LG08"/>
</dbReference>
<proteinExistence type="predicted"/>
<keyword evidence="2" id="KW-1185">Reference proteome</keyword>
<name>A0ACB8ZMG3_CICIN</name>